<protein>
    <submittedName>
        <fullName evidence="4">Peptidase S1</fullName>
    </submittedName>
</protein>
<reference evidence="4 5" key="1">
    <citation type="journal article" date="2009" name="Int. J. Syst. Evol. Microbiol.">
        <title>Paenibacillus contaminans sp. nov., isolated from a contaminated laboratory plate.</title>
        <authorList>
            <person name="Chou J.H."/>
            <person name="Lee J.H."/>
            <person name="Lin M.C."/>
            <person name="Chang P.S."/>
            <person name="Arun A.B."/>
            <person name="Young C.C."/>
            <person name="Chen W.M."/>
        </authorList>
    </citation>
    <scope>NUCLEOTIDE SEQUENCE [LARGE SCALE GENOMIC DNA]</scope>
    <source>
        <strain evidence="4 5">CKOBP-6</strain>
    </source>
</reference>
<organism evidence="4 5">
    <name type="scientific">Paenibacillus contaminans</name>
    <dbReference type="NCBI Taxonomy" id="450362"/>
    <lineage>
        <taxon>Bacteria</taxon>
        <taxon>Bacillati</taxon>
        <taxon>Bacillota</taxon>
        <taxon>Bacilli</taxon>
        <taxon>Bacillales</taxon>
        <taxon>Paenibacillaceae</taxon>
        <taxon>Paenibacillus</taxon>
    </lineage>
</organism>
<dbReference type="EMBL" id="QMFB01000016">
    <property type="protein sequence ID" value="RAV18638.1"/>
    <property type="molecule type" value="Genomic_DNA"/>
</dbReference>
<keyword evidence="3" id="KW-0720">Serine protease</keyword>
<evidence type="ECO:0000313" key="4">
    <source>
        <dbReference type="EMBL" id="RAV18638.1"/>
    </source>
</evidence>
<dbReference type="OrthoDB" id="9758917at2"/>
<dbReference type="PANTHER" id="PTHR43343:SF3">
    <property type="entry name" value="PROTEASE DO-LIKE 8, CHLOROPLASTIC"/>
    <property type="match status" value="1"/>
</dbReference>
<dbReference type="PRINTS" id="PR00834">
    <property type="entry name" value="PROTEASES2C"/>
</dbReference>
<dbReference type="AlphaFoldDB" id="A0A329MG51"/>
<evidence type="ECO:0000256" key="2">
    <source>
        <dbReference type="ARBA" id="ARBA00022801"/>
    </source>
</evidence>
<dbReference type="Proteomes" id="UP000250369">
    <property type="component" value="Unassembled WGS sequence"/>
</dbReference>
<dbReference type="GO" id="GO:0006508">
    <property type="term" value="P:proteolysis"/>
    <property type="evidence" value="ECO:0007669"/>
    <property type="project" value="UniProtKB-KW"/>
</dbReference>
<dbReference type="InterPro" id="IPR051201">
    <property type="entry name" value="Chloro_Bact_Ser_Proteases"/>
</dbReference>
<evidence type="ECO:0000313" key="5">
    <source>
        <dbReference type="Proteomes" id="UP000250369"/>
    </source>
</evidence>
<dbReference type="SUPFAM" id="SSF50494">
    <property type="entry name" value="Trypsin-like serine proteases"/>
    <property type="match status" value="1"/>
</dbReference>
<dbReference type="GO" id="GO:0004252">
    <property type="term" value="F:serine-type endopeptidase activity"/>
    <property type="evidence" value="ECO:0007669"/>
    <property type="project" value="InterPro"/>
</dbReference>
<keyword evidence="2" id="KW-0378">Hydrolase</keyword>
<dbReference type="Pfam" id="PF13365">
    <property type="entry name" value="Trypsin_2"/>
    <property type="match status" value="1"/>
</dbReference>
<evidence type="ECO:0000256" key="3">
    <source>
        <dbReference type="ARBA" id="ARBA00022825"/>
    </source>
</evidence>
<dbReference type="InterPro" id="IPR001940">
    <property type="entry name" value="Peptidase_S1C"/>
</dbReference>
<dbReference type="InterPro" id="IPR009003">
    <property type="entry name" value="Peptidase_S1_PA"/>
</dbReference>
<sequence length="289" mass="30225">MKEKKTIDVRPRGKMAVMLPAFLAGALFISSLMLAADKLRFFGGTSSPSDSFQTASGDTASSGVTNASLDLSGTGGYHAIASSAGPAVVKIESKVQSGGGVSRQQSYRQQGELQTSGTGSGFLYDASGYIVTNEHVIDGADRIEVSVQGYDLPFQAEVVESRYDLDLAVLKITGDQPFPFLSVADSDQTQIGASVIAIGNPYDLDFSLTTGVLSATERQISIPDEQGTRSYEHLLQTDTAINPGNSGGPLLNLRGEVIGVNTAVNAEAQGIGFAIPASTLHTVLDSIKK</sequence>
<accession>A0A329MG51</accession>
<dbReference type="PANTHER" id="PTHR43343">
    <property type="entry name" value="PEPTIDASE S12"/>
    <property type="match status" value="1"/>
</dbReference>
<evidence type="ECO:0000256" key="1">
    <source>
        <dbReference type="ARBA" id="ARBA00022670"/>
    </source>
</evidence>
<keyword evidence="5" id="KW-1185">Reference proteome</keyword>
<comment type="caution">
    <text evidence="4">The sequence shown here is derived from an EMBL/GenBank/DDBJ whole genome shotgun (WGS) entry which is preliminary data.</text>
</comment>
<gene>
    <name evidence="4" type="ORF">DQG23_25400</name>
</gene>
<keyword evidence="1" id="KW-0645">Protease</keyword>
<dbReference type="RefSeq" id="WP_113033827.1">
    <property type="nucleotide sequence ID" value="NZ_QMFB01000016.1"/>
</dbReference>
<proteinExistence type="predicted"/>
<name>A0A329MG51_9BACL</name>
<dbReference type="Gene3D" id="2.40.10.120">
    <property type="match status" value="1"/>
</dbReference>